<evidence type="ECO:0000256" key="9">
    <source>
        <dbReference type="ARBA" id="ARBA00047937"/>
    </source>
</evidence>
<evidence type="ECO:0000256" key="8">
    <source>
        <dbReference type="ARBA" id="ARBA00023146"/>
    </source>
</evidence>
<evidence type="ECO:0000256" key="3">
    <source>
        <dbReference type="ARBA" id="ARBA00022490"/>
    </source>
</evidence>
<dbReference type="NCBIfam" id="TIGR00211">
    <property type="entry name" value="glyS"/>
    <property type="match status" value="1"/>
</dbReference>
<evidence type="ECO:0000256" key="1">
    <source>
        <dbReference type="ARBA" id="ARBA00004496"/>
    </source>
</evidence>
<reference evidence="14 15" key="1">
    <citation type="journal article" date="2016" name="PLoS ONE">
        <title>The Identification of Novel Diagnostic Marker Genes for the Detection of Beer Spoiling Pediococcus damnosus Strains Using the BlAst Diagnostic Gene findEr.</title>
        <authorList>
            <person name="Behr J."/>
            <person name="Geissler A.J."/>
            <person name="Schmid J."/>
            <person name="Zehe A."/>
            <person name="Vogel R.F."/>
        </authorList>
    </citation>
    <scope>NUCLEOTIDE SEQUENCE [LARGE SCALE GENOMIC DNA]</scope>
    <source>
        <strain evidence="12 15">TMW 2.1533</strain>
        <strain evidence="13 14">TMW 2.1535</strain>
    </source>
</reference>
<dbReference type="Proteomes" id="UP000076244">
    <property type="component" value="Chromosome"/>
</dbReference>
<keyword evidence="4 10" id="KW-0436">Ligase</keyword>
<dbReference type="KEGG" id="pdm:ADU72_2171"/>
<evidence type="ECO:0000313" key="14">
    <source>
        <dbReference type="Proteomes" id="UP000076244"/>
    </source>
</evidence>
<evidence type="ECO:0000256" key="5">
    <source>
        <dbReference type="ARBA" id="ARBA00022741"/>
    </source>
</evidence>
<dbReference type="GO" id="GO:0006420">
    <property type="term" value="P:arginyl-tRNA aminoacylation"/>
    <property type="evidence" value="ECO:0007669"/>
    <property type="project" value="InterPro"/>
</dbReference>
<evidence type="ECO:0000256" key="6">
    <source>
        <dbReference type="ARBA" id="ARBA00022840"/>
    </source>
</evidence>
<keyword evidence="14" id="KW-1185">Reference proteome</keyword>
<dbReference type="RefSeq" id="WP_056985995.1">
    <property type="nucleotide sequence ID" value="NZ_BAAAXI010000187.1"/>
</dbReference>
<dbReference type="EMBL" id="CP012288">
    <property type="protein sequence ID" value="AMV68092.1"/>
    <property type="molecule type" value="Genomic_DNA"/>
</dbReference>
<comment type="similarity">
    <text evidence="2 10">Belongs to the class-II aminoacyl-tRNA synthetase family.</text>
</comment>
<accession>A0A0R2HVX4</accession>
<protein>
    <recommendedName>
        <fullName evidence="10">Glycine--tRNA ligase beta subunit</fullName>
        <ecNumber evidence="10">6.1.1.14</ecNumber>
    </recommendedName>
    <alternativeName>
        <fullName evidence="10">Glycyl-tRNA synthetase beta subunit</fullName>
        <shortName evidence="10">GlyRS</shortName>
    </alternativeName>
</protein>
<gene>
    <name evidence="10" type="primary">glyS</name>
    <name evidence="12" type="ORF">ADU70_0558</name>
    <name evidence="13" type="ORF">ADU72_2171</name>
</gene>
<dbReference type="GO" id="GO:0004820">
    <property type="term" value="F:glycine-tRNA ligase activity"/>
    <property type="evidence" value="ECO:0007669"/>
    <property type="project" value="UniProtKB-UniRule"/>
</dbReference>
<evidence type="ECO:0000256" key="7">
    <source>
        <dbReference type="ARBA" id="ARBA00022917"/>
    </source>
</evidence>
<dbReference type="EC" id="6.1.1.14" evidence="10"/>
<dbReference type="GO" id="GO:0005829">
    <property type="term" value="C:cytosol"/>
    <property type="evidence" value="ECO:0007669"/>
    <property type="project" value="TreeGrafter"/>
</dbReference>
<dbReference type="Proteomes" id="UP000076405">
    <property type="component" value="Chromosome"/>
</dbReference>
<evidence type="ECO:0000313" key="12">
    <source>
        <dbReference type="EMBL" id="AMV62058.1"/>
    </source>
</evidence>
<dbReference type="SUPFAM" id="SSF109604">
    <property type="entry name" value="HD-domain/PDEase-like"/>
    <property type="match status" value="1"/>
</dbReference>
<dbReference type="Pfam" id="PF02092">
    <property type="entry name" value="tRNA_synt_2f"/>
    <property type="match status" value="1"/>
</dbReference>
<keyword evidence="6 10" id="KW-0067">ATP-binding</keyword>
<proteinExistence type="inferred from homology"/>
<keyword evidence="8 10" id="KW-0030">Aminoacyl-tRNA synthetase</keyword>
<comment type="subunit">
    <text evidence="10">Tetramer of two alpha and two beta subunits.</text>
</comment>
<dbReference type="PRINTS" id="PR01045">
    <property type="entry name" value="TRNASYNTHGB"/>
</dbReference>
<dbReference type="InterPro" id="IPR015944">
    <property type="entry name" value="Gly-tRNA-synth_bsu"/>
</dbReference>
<comment type="catalytic activity">
    <reaction evidence="9 10">
        <text>tRNA(Gly) + glycine + ATP = glycyl-tRNA(Gly) + AMP + diphosphate</text>
        <dbReference type="Rhea" id="RHEA:16013"/>
        <dbReference type="Rhea" id="RHEA-COMP:9664"/>
        <dbReference type="Rhea" id="RHEA-COMP:9683"/>
        <dbReference type="ChEBI" id="CHEBI:30616"/>
        <dbReference type="ChEBI" id="CHEBI:33019"/>
        <dbReference type="ChEBI" id="CHEBI:57305"/>
        <dbReference type="ChEBI" id="CHEBI:78442"/>
        <dbReference type="ChEBI" id="CHEBI:78522"/>
        <dbReference type="ChEBI" id="CHEBI:456215"/>
        <dbReference type="EC" id="6.1.1.14"/>
    </reaction>
</comment>
<name>A0A0R2HVX4_9LACO</name>
<evidence type="ECO:0000256" key="4">
    <source>
        <dbReference type="ARBA" id="ARBA00022598"/>
    </source>
</evidence>
<dbReference type="GO" id="GO:0005524">
    <property type="term" value="F:ATP binding"/>
    <property type="evidence" value="ECO:0007669"/>
    <property type="project" value="UniProtKB-UniRule"/>
</dbReference>
<dbReference type="AlphaFoldDB" id="A0A0R2HVX4"/>
<keyword evidence="3 10" id="KW-0963">Cytoplasm</keyword>
<dbReference type="GO" id="GO:0006426">
    <property type="term" value="P:glycyl-tRNA aminoacylation"/>
    <property type="evidence" value="ECO:0007669"/>
    <property type="project" value="UniProtKB-UniRule"/>
</dbReference>
<dbReference type="HAMAP" id="MF_00255">
    <property type="entry name" value="Gly_tRNA_synth_beta"/>
    <property type="match status" value="1"/>
</dbReference>
<organism evidence="12 15">
    <name type="scientific">Pediococcus damnosus</name>
    <dbReference type="NCBI Taxonomy" id="51663"/>
    <lineage>
        <taxon>Bacteria</taxon>
        <taxon>Bacillati</taxon>
        <taxon>Bacillota</taxon>
        <taxon>Bacilli</taxon>
        <taxon>Lactobacillales</taxon>
        <taxon>Lactobacillaceae</taxon>
        <taxon>Pediococcus</taxon>
    </lineage>
</organism>
<dbReference type="InterPro" id="IPR008909">
    <property type="entry name" value="DALR_anticod-bd"/>
</dbReference>
<keyword evidence="7 10" id="KW-0648">Protein biosynthesis</keyword>
<evidence type="ECO:0000256" key="10">
    <source>
        <dbReference type="HAMAP-Rule" id="MF_00255"/>
    </source>
</evidence>
<dbReference type="PANTHER" id="PTHR30075:SF2">
    <property type="entry name" value="GLYCINE--TRNA LIGASE, CHLOROPLASTIC_MITOCHONDRIAL 2"/>
    <property type="match status" value="1"/>
</dbReference>
<dbReference type="OrthoDB" id="9775440at2"/>
<dbReference type="PANTHER" id="PTHR30075">
    <property type="entry name" value="GLYCYL-TRNA SYNTHETASE"/>
    <property type="match status" value="1"/>
</dbReference>
<dbReference type="EMBL" id="CP012275">
    <property type="protein sequence ID" value="AMV62058.1"/>
    <property type="molecule type" value="Genomic_DNA"/>
</dbReference>
<feature type="domain" description="DALR anticodon binding" evidence="11">
    <location>
        <begin position="585"/>
        <end position="679"/>
    </location>
</feature>
<evidence type="ECO:0000313" key="13">
    <source>
        <dbReference type="EMBL" id="AMV68092.1"/>
    </source>
</evidence>
<dbReference type="InterPro" id="IPR006194">
    <property type="entry name" value="Gly-tRNA-synth_heterodimer"/>
</dbReference>
<keyword evidence="5 10" id="KW-0547">Nucleotide-binding</keyword>
<evidence type="ECO:0000313" key="15">
    <source>
        <dbReference type="Proteomes" id="UP000076405"/>
    </source>
</evidence>
<dbReference type="Pfam" id="PF05746">
    <property type="entry name" value="DALR_1"/>
    <property type="match status" value="1"/>
</dbReference>
<dbReference type="PROSITE" id="PS50861">
    <property type="entry name" value="AA_TRNA_LIGASE_II_GLYAB"/>
    <property type="match status" value="1"/>
</dbReference>
<evidence type="ECO:0000256" key="2">
    <source>
        <dbReference type="ARBA" id="ARBA00008226"/>
    </source>
</evidence>
<dbReference type="GO" id="GO:0004814">
    <property type="term" value="F:arginine-tRNA ligase activity"/>
    <property type="evidence" value="ECO:0007669"/>
    <property type="project" value="InterPro"/>
</dbReference>
<comment type="subcellular location">
    <subcellularLocation>
        <location evidence="1 10">Cytoplasm</location>
    </subcellularLocation>
</comment>
<evidence type="ECO:0000259" key="11">
    <source>
        <dbReference type="Pfam" id="PF05746"/>
    </source>
</evidence>
<sequence>MTHSYLLEIGLEEIPAHVVTPSIDQLQKRVNDFLTDNRISFEKITKFSTPRRLAILVEGLADRQEDVEKEVKGPAKKIALDKDGNWTKAAIGFSRGQGVTPGDITFKELKGTEYVYVTKKTTGQAIADVLPDMKNVIEKMTFPTMMKWADYSFKYIRPIRWIVSVLDDQVIPFSILDVQAGNVSQGHRALGKLVTIANATDYEKQLNTVFVVVDAKKRKHRITDQIKKIATDQNWKIQLDQTLLEEVNNLVEYPTAFAGHFDKKYLEIPEEVLITSMRDHQRFFYVRDQAGKLLPNFISVRNGNREHLDNVVKGNEKVLTARLEDAAFFYHEDQKHSIDYYVEKLKDVSFHDKIGSMYEKMERVQVISQELGKFIGLNSSELADLNRASQIYKFDLVTGMVGEFPELQGVMGEKYALLANENPAVATAIREHYMPTSADGDLPKTRVGAVLALADKFDDIGSFFAVDLIPTGSNDPYALRRQALGIVRITRDQKWHFPIQELQDKFLKDLHDHQATFNLDFKQNENAVLEFIKDRVRQWFSQNNARYDIVEAVTKGTDSDILDMLDAAKVLESHKDDKNFKENIEALTRVLRIAEKTDLEADDSLIDPKLFENDSEQNLYDAVETIRKSAANHTINENFQALQSLRPLIDNYFDQTMIMVDDKKVRDNRLIQLSVLAKMIFSIGNLKELIVK</sequence>